<evidence type="ECO:0000313" key="1">
    <source>
        <dbReference type="EMBL" id="TGY91294.1"/>
    </source>
</evidence>
<organism evidence="1 2">
    <name type="scientific">Petralouisia muris</name>
    <dbReference type="NCBI Taxonomy" id="3032872"/>
    <lineage>
        <taxon>Bacteria</taxon>
        <taxon>Bacillati</taxon>
        <taxon>Bacillota</taxon>
        <taxon>Clostridia</taxon>
        <taxon>Lachnospirales</taxon>
        <taxon>Lachnospiraceae</taxon>
        <taxon>Petralouisia</taxon>
    </lineage>
</organism>
<dbReference type="EMBL" id="SRYA01000062">
    <property type="protein sequence ID" value="TGY91294.1"/>
    <property type="molecule type" value="Genomic_DNA"/>
</dbReference>
<gene>
    <name evidence="1" type="ORF">E5329_21710</name>
</gene>
<name>A0AC61RQH9_9FIRM</name>
<dbReference type="Proteomes" id="UP000304953">
    <property type="component" value="Unassembled WGS sequence"/>
</dbReference>
<sequence length="68" mass="8689">MENWRELLKDKPVKYWIRAEIEEIIKEKSVDRERFYEYSKTNYQKIINRFYYAFVDYKKYPKVELSYC</sequence>
<proteinExistence type="predicted"/>
<keyword evidence="2" id="KW-1185">Reference proteome</keyword>
<comment type="caution">
    <text evidence="1">The sequence shown here is derived from an EMBL/GenBank/DDBJ whole genome shotgun (WGS) entry which is preliminary data.</text>
</comment>
<accession>A0AC61RQH9</accession>
<reference evidence="1" key="1">
    <citation type="submission" date="2019-04" db="EMBL/GenBank/DDBJ databases">
        <title>Microbes associate with the intestines of laboratory mice.</title>
        <authorList>
            <person name="Navarre W."/>
            <person name="Wong E."/>
            <person name="Huang K."/>
            <person name="Tropini C."/>
            <person name="Ng K."/>
            <person name="Yu B."/>
        </authorList>
    </citation>
    <scope>NUCLEOTIDE SEQUENCE</scope>
    <source>
        <strain evidence="1">NM01_1-7b</strain>
    </source>
</reference>
<evidence type="ECO:0000313" key="2">
    <source>
        <dbReference type="Proteomes" id="UP000304953"/>
    </source>
</evidence>
<protein>
    <submittedName>
        <fullName evidence="1">Uncharacterized protein</fullName>
    </submittedName>
</protein>